<dbReference type="PRINTS" id="PR00702">
    <property type="entry name" value="ACRIFLAVINRP"/>
</dbReference>
<protein>
    <submittedName>
        <fullName evidence="3">CusA/CzcA family heavy metal efflux RND transporter</fullName>
    </submittedName>
</protein>
<dbReference type="SUPFAM" id="SSF82693">
    <property type="entry name" value="Multidrug efflux transporter AcrB pore domain, PN1, PN2, PC1 and PC2 subdomains"/>
    <property type="match status" value="2"/>
</dbReference>
<feature type="compositionally biased region" description="Gly residues" evidence="1">
    <location>
        <begin position="450"/>
        <end position="465"/>
    </location>
</feature>
<dbReference type="InterPro" id="IPR027463">
    <property type="entry name" value="AcrB_DN_DC_subdom"/>
</dbReference>
<keyword evidence="2" id="KW-0472">Membrane</keyword>
<gene>
    <name evidence="3" type="ORF">CKO40_06285</name>
</gene>
<sequence length="1082" mass="114524">MFGRLIGFALTQRLLMLLLVLGLVGAGWRAFQQTPIDAFPDVSVPQVKVVMKAPGMTPEEIETRITSLIEIEMLGIPNQTMLRSIAKYGLTDITVDFEEGTDIYWARQQVAERLAAIRGDLPDGIEGGIAPLTTPLGEMFMFSIEGDALTLAEKRDLLDWTIRPALRSVTGVADVNSLGGFVTTFEVEPDNARMGAYGISLGQLRDAIQANNRNDGAGRLNEGEEVLLVRSEGAIRTLDDLAAIVVGGDAGQPVRVGDVAEVRRAALTRYGAVTRDGAGETVEGLVLGLRGANARELVAGVQAKLDEIAVSLPEGIQIDVFYDRGVLVDRAVSTVSMALVEAVVLVVILLVLFLGDLRAALTVALILPLAALATFVLMRWFDLSANLMSLGGLAIAIGMLVDSAVVVVENVVTQLARQGAQGSGGASAAADGSAERGAEQGSGVSAGARAGAGSGAGSGTEGSAGSGTDVSAGAGAAVAAKVGARRLPRLHLIYRATREVAVPVASGTLIIVIVFLPLLTLQGLEGKLFVPVALTIVFALASALLLSLTVIPVLSSYLLGQGGAGEPWVVRQTLKVYAPSLRWALKREWLIVGLAVTLLVGAGALYLRVGKTFMPTMDEGDLIVQLEKLPSINLEQSLDIDLRVQRAIMEAVPEVRGVVARTGSDELGLDPMGLNQTDSFLILAPREDWRFATKDALIDAIRTVVEGFPGLDYAFTQPIEMRVSEMLTGVRGDLAVKVFGGNQDELNRITDEIVGVLEGLDGAEDVFTPKNEGAQYLNLVVDRLEAGRLGVDADALAAMLRAQIEGLEVGTIYREGKRRPLVIRGSEALRTSPARFRGLQLALPNGRSVPVENLVRIERVEGPVVLSRELGNRMATAIANVGSGRDLVGFVEEARAAVAEQVALPIGYWIEWGGEFENQQRAAARLALVVPVALVLIFLVLFSTFGSVRQSLLVLSNIPFALIGGVVALAVTGEYLSVPASVGFIALLGIAVLNGVVLVTWFNQLRAMGRPLDEVVIEGAKRRLRPVLMTATTAAFGLVPLLFATGPGSEIQRPLAIVVIGGLVSSTLLTLVLLPILYRRFG</sequence>
<dbReference type="SUPFAM" id="SSF82714">
    <property type="entry name" value="Multidrug efflux transporter AcrB TolC docking domain, DN and DC subdomains"/>
    <property type="match status" value="2"/>
</dbReference>
<dbReference type="PANTHER" id="PTHR32063">
    <property type="match status" value="1"/>
</dbReference>
<evidence type="ECO:0000256" key="2">
    <source>
        <dbReference type="SAM" id="Phobius"/>
    </source>
</evidence>
<feature type="transmembrane region" description="Helical" evidence="2">
    <location>
        <begin position="983"/>
        <end position="1003"/>
    </location>
</feature>
<dbReference type="Gene3D" id="3.30.70.1430">
    <property type="entry name" value="Multidrug efflux transporter AcrB pore domain"/>
    <property type="match status" value="2"/>
</dbReference>
<dbReference type="Gene3D" id="3.30.2090.10">
    <property type="entry name" value="Multidrug efflux transporter AcrB TolC docking domain, DN and DC subdomains"/>
    <property type="match status" value="2"/>
</dbReference>
<dbReference type="AlphaFoldDB" id="A0AAJ0X8T2"/>
<feature type="compositionally biased region" description="Low complexity" evidence="1">
    <location>
        <begin position="421"/>
        <end position="432"/>
    </location>
</feature>
<feature type="transmembrane region" description="Helical" evidence="2">
    <location>
        <begin position="926"/>
        <end position="945"/>
    </location>
</feature>
<reference evidence="3" key="1">
    <citation type="submission" date="2017-08" db="EMBL/GenBank/DDBJ databases">
        <authorList>
            <person name="Imhoff J.F."/>
            <person name="Rahn T."/>
            <person name="Kuenzel S."/>
            <person name="Neulinger S.C."/>
        </authorList>
    </citation>
    <scope>NUCLEOTIDE SEQUENCE</scope>
    <source>
        <strain evidence="3">DSM 11080</strain>
    </source>
</reference>
<dbReference type="GO" id="GO:0005886">
    <property type="term" value="C:plasma membrane"/>
    <property type="evidence" value="ECO:0007669"/>
    <property type="project" value="TreeGrafter"/>
</dbReference>
<feature type="transmembrane region" description="Helical" evidence="2">
    <location>
        <begin position="1055"/>
        <end position="1078"/>
    </location>
</feature>
<proteinExistence type="predicted"/>
<evidence type="ECO:0000256" key="1">
    <source>
        <dbReference type="SAM" id="MobiDB-lite"/>
    </source>
</evidence>
<dbReference type="Gene3D" id="3.30.70.1440">
    <property type="entry name" value="Multidrug efflux transporter AcrB pore domain"/>
    <property type="match status" value="1"/>
</dbReference>
<dbReference type="Gene3D" id="3.30.70.1320">
    <property type="entry name" value="Multidrug efflux transporter AcrB pore domain like"/>
    <property type="match status" value="1"/>
</dbReference>
<keyword evidence="2" id="KW-1133">Transmembrane helix</keyword>
<name>A0AAJ0X8T2_9GAMM</name>
<comment type="caution">
    <text evidence="3">The sequence shown here is derived from an EMBL/GenBank/DDBJ whole genome shotgun (WGS) entry which is preliminary data.</text>
</comment>
<organism evidence="3 4">
    <name type="scientific">Halochromatium glycolicum</name>
    <dbReference type="NCBI Taxonomy" id="85075"/>
    <lineage>
        <taxon>Bacteria</taxon>
        <taxon>Pseudomonadati</taxon>
        <taxon>Pseudomonadota</taxon>
        <taxon>Gammaproteobacteria</taxon>
        <taxon>Chromatiales</taxon>
        <taxon>Chromatiaceae</taxon>
        <taxon>Halochromatium</taxon>
    </lineage>
</organism>
<feature type="transmembrane region" description="Helical" evidence="2">
    <location>
        <begin position="387"/>
        <end position="408"/>
    </location>
</feature>
<feature type="transmembrane region" description="Helical" evidence="2">
    <location>
        <begin position="952"/>
        <end position="971"/>
    </location>
</feature>
<feature type="transmembrane region" description="Helical" evidence="2">
    <location>
        <begin position="589"/>
        <end position="607"/>
    </location>
</feature>
<dbReference type="Pfam" id="PF00873">
    <property type="entry name" value="ACR_tran"/>
    <property type="match status" value="1"/>
</dbReference>
<dbReference type="EMBL" id="NRSJ01000007">
    <property type="protein sequence ID" value="MBK1704166.1"/>
    <property type="molecule type" value="Genomic_DNA"/>
</dbReference>
<dbReference type="SUPFAM" id="SSF82866">
    <property type="entry name" value="Multidrug efflux transporter AcrB transmembrane domain"/>
    <property type="match status" value="2"/>
</dbReference>
<feature type="transmembrane region" description="Helical" evidence="2">
    <location>
        <begin position="361"/>
        <end position="381"/>
    </location>
</feature>
<accession>A0AAJ0X8T2</accession>
<feature type="transmembrane region" description="Helical" evidence="2">
    <location>
        <begin position="500"/>
        <end position="522"/>
    </location>
</feature>
<feature type="transmembrane region" description="Helical" evidence="2">
    <location>
        <begin position="528"/>
        <end position="551"/>
    </location>
</feature>
<evidence type="ECO:0000313" key="3">
    <source>
        <dbReference type="EMBL" id="MBK1704166.1"/>
    </source>
</evidence>
<dbReference type="Proteomes" id="UP001296776">
    <property type="component" value="Unassembled WGS sequence"/>
</dbReference>
<reference evidence="3" key="2">
    <citation type="journal article" date="2020" name="Microorganisms">
        <title>Osmotic Adaptation and Compatible Solute Biosynthesis of Phototrophic Bacteria as Revealed from Genome Analyses.</title>
        <authorList>
            <person name="Imhoff J.F."/>
            <person name="Rahn T."/>
            <person name="Kunzel S."/>
            <person name="Keller A."/>
            <person name="Neulinger S.C."/>
        </authorList>
    </citation>
    <scope>NUCLEOTIDE SEQUENCE</scope>
    <source>
        <strain evidence="3">DSM 11080</strain>
    </source>
</reference>
<feature type="transmembrane region" description="Helical" evidence="2">
    <location>
        <begin position="1024"/>
        <end position="1043"/>
    </location>
</feature>
<feature type="compositionally biased region" description="Low complexity" evidence="1">
    <location>
        <begin position="439"/>
        <end position="449"/>
    </location>
</feature>
<evidence type="ECO:0000313" key="4">
    <source>
        <dbReference type="Proteomes" id="UP001296776"/>
    </source>
</evidence>
<feature type="transmembrane region" description="Helical" evidence="2">
    <location>
        <begin position="331"/>
        <end position="354"/>
    </location>
</feature>
<dbReference type="GO" id="GO:0042910">
    <property type="term" value="F:xenobiotic transmembrane transporter activity"/>
    <property type="evidence" value="ECO:0007669"/>
    <property type="project" value="TreeGrafter"/>
</dbReference>
<dbReference type="PANTHER" id="PTHR32063:SF68">
    <property type="entry name" value="PROBALE CATION EFFLUX SYSTEM PROTEIN"/>
    <property type="match status" value="1"/>
</dbReference>
<dbReference type="InterPro" id="IPR001036">
    <property type="entry name" value="Acrflvin-R"/>
</dbReference>
<feature type="region of interest" description="Disordered" evidence="1">
    <location>
        <begin position="421"/>
        <end position="469"/>
    </location>
</feature>
<dbReference type="Gene3D" id="1.20.1640.10">
    <property type="entry name" value="Multidrug efflux transporter AcrB transmembrane domain"/>
    <property type="match status" value="3"/>
</dbReference>
<keyword evidence="4" id="KW-1185">Reference proteome</keyword>
<keyword evidence="2" id="KW-0812">Transmembrane</keyword>
<dbReference type="RefSeq" id="WP_200345337.1">
    <property type="nucleotide sequence ID" value="NZ_NRSJ01000007.1"/>
</dbReference>